<evidence type="ECO:0000256" key="18">
    <source>
        <dbReference type="PROSITE-ProRule" id="PRU00708"/>
    </source>
</evidence>
<evidence type="ECO:0000256" key="7">
    <source>
        <dbReference type="ARBA" id="ARBA00022722"/>
    </source>
</evidence>
<dbReference type="Proteomes" id="UP000825935">
    <property type="component" value="Chromosome 14"/>
</dbReference>
<dbReference type="GO" id="GO:0046872">
    <property type="term" value="F:metal ion binding"/>
    <property type="evidence" value="ECO:0007669"/>
    <property type="project" value="UniProtKB-KW"/>
</dbReference>
<keyword evidence="11" id="KW-0862">Zinc</keyword>
<dbReference type="InterPro" id="IPR002885">
    <property type="entry name" value="PPR_rpt"/>
</dbReference>
<comment type="cofactor">
    <cofactor evidence="2">
        <name>Mg(2+)</name>
        <dbReference type="ChEBI" id="CHEBI:18420"/>
    </cofactor>
</comment>
<dbReference type="GO" id="GO:0001682">
    <property type="term" value="P:tRNA 5'-leader removal"/>
    <property type="evidence" value="ECO:0007669"/>
    <property type="project" value="TreeGrafter"/>
</dbReference>
<keyword evidence="12" id="KW-0460">Magnesium</keyword>
<accession>A0A8T2T7C9</accession>
<dbReference type="AlphaFoldDB" id="A0A8T2T7C9"/>
<evidence type="ECO:0000313" key="23">
    <source>
        <dbReference type="Proteomes" id="UP000825935"/>
    </source>
</evidence>
<reference evidence="22" key="1">
    <citation type="submission" date="2021-08" db="EMBL/GenBank/DDBJ databases">
        <title>WGS assembly of Ceratopteris richardii.</title>
        <authorList>
            <person name="Marchant D.B."/>
            <person name="Chen G."/>
            <person name="Jenkins J."/>
            <person name="Shu S."/>
            <person name="Leebens-Mack J."/>
            <person name="Grimwood J."/>
            <person name="Schmutz J."/>
            <person name="Soltis P."/>
            <person name="Soltis D."/>
            <person name="Chen Z.-H."/>
        </authorList>
    </citation>
    <scope>NUCLEOTIDE SEQUENCE</scope>
    <source>
        <strain evidence="22">Whitten #5841</strain>
        <tissue evidence="22">Leaf</tissue>
    </source>
</reference>
<dbReference type="CDD" id="cd18718">
    <property type="entry name" value="PIN_PRORP"/>
    <property type="match status" value="1"/>
</dbReference>
<evidence type="ECO:0000256" key="12">
    <source>
        <dbReference type="ARBA" id="ARBA00022842"/>
    </source>
</evidence>
<proteinExistence type="inferred from homology"/>
<organism evidence="22 23">
    <name type="scientific">Ceratopteris richardii</name>
    <name type="common">Triangle waterfern</name>
    <dbReference type="NCBI Taxonomy" id="49495"/>
    <lineage>
        <taxon>Eukaryota</taxon>
        <taxon>Viridiplantae</taxon>
        <taxon>Streptophyta</taxon>
        <taxon>Embryophyta</taxon>
        <taxon>Tracheophyta</taxon>
        <taxon>Polypodiopsida</taxon>
        <taxon>Polypodiidae</taxon>
        <taxon>Polypodiales</taxon>
        <taxon>Pteridineae</taxon>
        <taxon>Pteridaceae</taxon>
        <taxon>Parkerioideae</taxon>
        <taxon>Ceratopteris</taxon>
    </lineage>
</organism>
<evidence type="ECO:0000256" key="10">
    <source>
        <dbReference type="ARBA" id="ARBA00022801"/>
    </source>
</evidence>
<dbReference type="PROSITE" id="PS51375">
    <property type="entry name" value="PPR"/>
    <property type="match status" value="1"/>
</dbReference>
<keyword evidence="9" id="KW-0677">Repeat</keyword>
<keyword evidence="8" id="KW-0479">Metal-binding</keyword>
<comment type="caution">
    <text evidence="22">The sequence shown here is derived from an EMBL/GenBank/DDBJ whole genome shotgun (WGS) entry which is preliminary data.</text>
</comment>
<evidence type="ECO:0000256" key="15">
    <source>
        <dbReference type="ARBA" id="ARBA00023211"/>
    </source>
</evidence>
<feature type="domain" description="PROP1-like PPR" evidence="21">
    <location>
        <begin position="183"/>
        <end position="235"/>
    </location>
</feature>
<feature type="domain" description="PRORP" evidence="20">
    <location>
        <begin position="473"/>
        <end position="701"/>
    </location>
</feature>
<dbReference type="PANTHER" id="PTHR13547">
    <property type="match status" value="1"/>
</dbReference>
<dbReference type="InterPro" id="IPR011990">
    <property type="entry name" value="TPR-like_helical_dom_sf"/>
</dbReference>
<evidence type="ECO:0000256" key="5">
    <source>
        <dbReference type="ARBA" id="ARBA00012179"/>
    </source>
</evidence>
<evidence type="ECO:0000256" key="4">
    <source>
        <dbReference type="ARBA" id="ARBA00007626"/>
    </source>
</evidence>
<evidence type="ECO:0000256" key="2">
    <source>
        <dbReference type="ARBA" id="ARBA00001946"/>
    </source>
</evidence>
<sequence length="714" mass="80622">MKQPMVAATRYIKSYAIDRCTFQGGARIGRVSLLQNSNTFQNLQRTSRHILSSSFTRASAEPLSESFSDFTSPIEEDNCSSDCAGKCEQPQKRHLEQFSYVHGFGDSVRRDVDDGAPFLEDSRLSGFANEASMEIQHNRELSTANNEKIVSAGIDMCEQLFIRITSSRKFCNSKSYIADPEASKARLHLSLCSRFAHFHGALKVFDQVKERQVKLNVHDYNILLYLCSGVASGNILKDSWKSKKKPNKTLDDPLQDNSNASENSEKIEHNISSNDISQYSPEDVKLAIERAADILEHMLENGVNLNESTYTSIIRLAVANDDGDLAFKTIKLMESSGISPKLRSYGPVVHLFCQRKEDDKAYEVDDHMLSLQIQPDESILDSLLKVSIHAGHDDKVYTYLHRLRKSLRVLLPATVKTIENWFTCKASVFAGKANWENLPSDEECELAIADSGGGHHGLGWLGMGPWQVRRTHIHSNGTCMSCGEKLCVVDLNMEDTDVFAESVARLACQRMKLNTFHIFQDWLGEHGPFDAVVDGANVGLYNPKVYNGFSLRLLDAVVRRAESRFCTEKLPLVLLHGRHKSEIMKSQAGVSFISRFMKNNALYFTPSGADDDWFWLYAAVKCRSVLVTNDNMRDHIFALLGNNFFPKWKERHQVRFSITHKSVDIHLPPPYSTILQESQRGSWHIPQAACDDSEVVKEWLCVTRPRDMAFSQET</sequence>
<evidence type="ECO:0000256" key="6">
    <source>
        <dbReference type="ARBA" id="ARBA00022694"/>
    </source>
</evidence>
<comment type="subcellular location">
    <subcellularLocation>
        <location evidence="3">Mitochondrion</location>
    </subcellularLocation>
</comment>
<feature type="repeat" description="PPR" evidence="18">
    <location>
        <begin position="306"/>
        <end position="340"/>
    </location>
</feature>
<evidence type="ECO:0000259" key="20">
    <source>
        <dbReference type="Pfam" id="PF16953"/>
    </source>
</evidence>
<comment type="catalytic activity">
    <reaction evidence="1">
        <text>Endonucleolytic cleavage of RNA, removing 5'-extranucleotides from tRNA precursor.</text>
        <dbReference type="EC" id="3.1.26.5"/>
    </reaction>
</comment>
<dbReference type="GO" id="GO:0005739">
    <property type="term" value="C:mitochondrion"/>
    <property type="evidence" value="ECO:0007669"/>
    <property type="project" value="UniProtKB-SubCell"/>
</dbReference>
<dbReference type="GO" id="GO:0004526">
    <property type="term" value="F:ribonuclease P activity"/>
    <property type="evidence" value="ECO:0007669"/>
    <property type="project" value="UniProtKB-EC"/>
</dbReference>
<evidence type="ECO:0000256" key="16">
    <source>
        <dbReference type="ARBA" id="ARBA00044536"/>
    </source>
</evidence>
<keyword evidence="10" id="KW-0378">Hydrolase</keyword>
<evidence type="ECO:0000259" key="21">
    <source>
        <dbReference type="Pfam" id="PF17177"/>
    </source>
</evidence>
<keyword evidence="6" id="KW-0819">tRNA processing</keyword>
<evidence type="ECO:0000256" key="3">
    <source>
        <dbReference type="ARBA" id="ARBA00004173"/>
    </source>
</evidence>
<dbReference type="Pfam" id="PF16953">
    <property type="entry name" value="PRORP"/>
    <property type="match status" value="1"/>
</dbReference>
<dbReference type="Gene3D" id="3.40.50.11980">
    <property type="match status" value="1"/>
</dbReference>
<evidence type="ECO:0000256" key="14">
    <source>
        <dbReference type="ARBA" id="ARBA00023128"/>
    </source>
</evidence>
<evidence type="ECO:0000256" key="1">
    <source>
        <dbReference type="ARBA" id="ARBA00000928"/>
    </source>
</evidence>
<name>A0A8T2T7C9_CERRI</name>
<evidence type="ECO:0000256" key="11">
    <source>
        <dbReference type="ARBA" id="ARBA00022833"/>
    </source>
</evidence>
<dbReference type="InterPro" id="IPR033495">
    <property type="entry name" value="MRPP3_PIN_dom"/>
</dbReference>
<feature type="domain" description="PROP1-like PPR" evidence="21">
    <location>
        <begin position="280"/>
        <end position="426"/>
    </location>
</feature>
<dbReference type="Gene3D" id="1.25.40.10">
    <property type="entry name" value="Tetratricopeptide repeat domain"/>
    <property type="match status" value="1"/>
</dbReference>
<keyword evidence="15" id="KW-0464">Manganese</keyword>
<dbReference type="OrthoDB" id="46913at2759"/>
<evidence type="ECO:0000313" key="22">
    <source>
        <dbReference type="EMBL" id="KAH7415386.1"/>
    </source>
</evidence>
<dbReference type="EMBL" id="CM035419">
    <property type="protein sequence ID" value="KAH7415386.1"/>
    <property type="molecule type" value="Genomic_DNA"/>
</dbReference>
<protein>
    <recommendedName>
        <fullName evidence="16">Mitochondrial ribonuclease P catalytic subunit</fullName>
        <ecNumber evidence="5">3.1.26.5</ecNumber>
    </recommendedName>
    <alternativeName>
        <fullName evidence="17">Mitochondrial ribonuclease P protein 3</fullName>
    </alternativeName>
</protein>
<evidence type="ECO:0000256" key="19">
    <source>
        <dbReference type="SAM" id="MobiDB-lite"/>
    </source>
</evidence>
<evidence type="ECO:0000256" key="9">
    <source>
        <dbReference type="ARBA" id="ARBA00022737"/>
    </source>
</evidence>
<dbReference type="EC" id="3.1.26.5" evidence="5"/>
<keyword evidence="13" id="KW-0809">Transit peptide</keyword>
<dbReference type="PANTHER" id="PTHR13547:SF1">
    <property type="entry name" value="MITOCHONDRIAL RIBONUCLEASE P CATALYTIC SUBUNIT"/>
    <property type="match status" value="1"/>
</dbReference>
<keyword evidence="23" id="KW-1185">Reference proteome</keyword>
<dbReference type="InterPro" id="IPR031595">
    <property type="entry name" value="PRORP_C"/>
</dbReference>
<dbReference type="Pfam" id="PF17177">
    <property type="entry name" value="PPR_long"/>
    <property type="match status" value="2"/>
</dbReference>
<evidence type="ECO:0000256" key="13">
    <source>
        <dbReference type="ARBA" id="ARBA00022946"/>
    </source>
</evidence>
<evidence type="ECO:0000256" key="17">
    <source>
        <dbReference type="ARBA" id="ARBA00044559"/>
    </source>
</evidence>
<comment type="similarity">
    <text evidence="4">Belongs to the PPR family. P subfamily.</text>
</comment>
<gene>
    <name evidence="22" type="ORF">KP509_14G040300</name>
</gene>
<feature type="region of interest" description="Disordered" evidence="19">
    <location>
        <begin position="242"/>
        <end position="274"/>
    </location>
</feature>
<keyword evidence="7" id="KW-0540">Nuclease</keyword>
<keyword evidence="14" id="KW-0496">Mitochondrion</keyword>
<dbReference type="FunFam" id="3.40.50.11980:FF:000002">
    <property type="entry name" value="Proteinaceous RNase P 2"/>
    <property type="match status" value="1"/>
</dbReference>
<dbReference type="OMA" id="DAHMFES"/>
<dbReference type="InterPro" id="IPR033443">
    <property type="entry name" value="PROP1-like_PPR_dom"/>
</dbReference>
<evidence type="ECO:0000256" key="8">
    <source>
        <dbReference type="ARBA" id="ARBA00022723"/>
    </source>
</evidence>